<dbReference type="GO" id="GO:1990180">
    <property type="term" value="P:mitochondrial tRNA 3'-end processing"/>
    <property type="evidence" value="ECO:0007669"/>
    <property type="project" value="TreeGrafter"/>
</dbReference>
<keyword evidence="2" id="KW-0819">tRNA processing</keyword>
<dbReference type="Proteomes" id="UP000595437">
    <property type="component" value="Chromosome 11"/>
</dbReference>
<dbReference type="InterPro" id="IPR050264">
    <property type="entry name" value="Bact_CCA-adding_enz_type3_sf"/>
</dbReference>
<proteinExistence type="predicted"/>
<name>A0A7T8K0I8_CALRO</name>
<dbReference type="GO" id="GO:0005739">
    <property type="term" value="C:mitochondrion"/>
    <property type="evidence" value="ECO:0007669"/>
    <property type="project" value="TreeGrafter"/>
</dbReference>
<accession>A0A7T8K0I8</accession>
<dbReference type="GO" id="GO:0016779">
    <property type="term" value="F:nucleotidyltransferase activity"/>
    <property type="evidence" value="ECO:0007669"/>
    <property type="project" value="UniProtKB-KW"/>
</dbReference>
<dbReference type="GO" id="GO:0001680">
    <property type="term" value="P:tRNA 3'-terminal CCA addition"/>
    <property type="evidence" value="ECO:0007669"/>
    <property type="project" value="TreeGrafter"/>
</dbReference>
<dbReference type="PANTHER" id="PTHR46173:SF1">
    <property type="entry name" value="CCA TRNA NUCLEOTIDYLTRANSFERASE 1, MITOCHONDRIAL"/>
    <property type="match status" value="1"/>
</dbReference>
<keyword evidence="4" id="KW-0479">Metal-binding</keyword>
<keyword evidence="6" id="KW-0808">Transferase</keyword>
<gene>
    <name evidence="6" type="ORF">FKW44_016546</name>
</gene>
<dbReference type="AlphaFoldDB" id="A0A7T8K0I8"/>
<keyword evidence="3" id="KW-0548">Nucleotidyltransferase</keyword>
<keyword evidence="5" id="KW-0460">Magnesium</keyword>
<evidence type="ECO:0000256" key="2">
    <source>
        <dbReference type="ARBA" id="ARBA00022694"/>
    </source>
</evidence>
<keyword evidence="7" id="KW-1185">Reference proteome</keyword>
<dbReference type="EMBL" id="CP045900">
    <property type="protein sequence ID" value="QQP42008.1"/>
    <property type="molecule type" value="Genomic_DNA"/>
</dbReference>
<evidence type="ECO:0000256" key="5">
    <source>
        <dbReference type="ARBA" id="ARBA00022842"/>
    </source>
</evidence>
<evidence type="ECO:0000256" key="4">
    <source>
        <dbReference type="ARBA" id="ARBA00022723"/>
    </source>
</evidence>
<evidence type="ECO:0000313" key="6">
    <source>
        <dbReference type="EMBL" id="QQP42008.1"/>
    </source>
</evidence>
<reference evidence="7" key="1">
    <citation type="submission" date="2021-01" db="EMBL/GenBank/DDBJ databases">
        <title>Caligus Genome Assembly.</title>
        <authorList>
            <person name="Gallardo-Escarate C."/>
        </authorList>
    </citation>
    <scope>NUCLEOTIDE SEQUENCE [LARGE SCALE GENOMIC DNA]</scope>
</reference>
<evidence type="ECO:0000256" key="3">
    <source>
        <dbReference type="ARBA" id="ARBA00022695"/>
    </source>
</evidence>
<organism evidence="6 7">
    <name type="scientific">Caligus rogercresseyi</name>
    <name type="common">Sea louse</name>
    <dbReference type="NCBI Taxonomy" id="217165"/>
    <lineage>
        <taxon>Eukaryota</taxon>
        <taxon>Metazoa</taxon>
        <taxon>Ecdysozoa</taxon>
        <taxon>Arthropoda</taxon>
        <taxon>Crustacea</taxon>
        <taxon>Multicrustacea</taxon>
        <taxon>Hexanauplia</taxon>
        <taxon>Copepoda</taxon>
        <taxon>Siphonostomatoida</taxon>
        <taxon>Caligidae</taxon>
        <taxon>Caligus</taxon>
    </lineage>
</organism>
<sequence length="101" mass="11613">MIECQLGSLIGLPKEPNLQGFSSAWKHSQKDHVKSEQVKDYICEYLFTQGLTDLKRDFEEWDPPVFPVNGHDLISEGCPKGRLMSLVTDALKVKWRDSDYK</sequence>
<dbReference type="GO" id="GO:0046872">
    <property type="term" value="F:metal ion binding"/>
    <property type="evidence" value="ECO:0007669"/>
    <property type="project" value="UniProtKB-KW"/>
</dbReference>
<dbReference type="GO" id="GO:0000049">
    <property type="term" value="F:tRNA binding"/>
    <property type="evidence" value="ECO:0007669"/>
    <property type="project" value="TreeGrafter"/>
</dbReference>
<evidence type="ECO:0000256" key="1">
    <source>
        <dbReference type="ARBA" id="ARBA00001946"/>
    </source>
</evidence>
<dbReference type="PANTHER" id="PTHR46173">
    <property type="entry name" value="CCA TRNA NUCLEOTIDYLTRANSFERASE 1, MITOCHONDRIAL"/>
    <property type="match status" value="1"/>
</dbReference>
<evidence type="ECO:0000313" key="7">
    <source>
        <dbReference type="Proteomes" id="UP000595437"/>
    </source>
</evidence>
<comment type="cofactor">
    <cofactor evidence="1">
        <name>Mg(2+)</name>
        <dbReference type="ChEBI" id="CHEBI:18420"/>
    </cofactor>
</comment>
<protein>
    <submittedName>
        <fullName evidence="6">CCA tRNA nucleotidyltransferase 1 mitochondriallike</fullName>
    </submittedName>
</protein>
<dbReference type="OrthoDB" id="445712at2759"/>